<comment type="similarity">
    <text evidence="2">In the C-terminal section; belongs to the class-I pyridoxal-phosphate-dependent aminotransferase family.</text>
</comment>
<dbReference type="GO" id="GO:0003677">
    <property type="term" value="F:DNA binding"/>
    <property type="evidence" value="ECO:0007669"/>
    <property type="project" value="UniProtKB-KW"/>
</dbReference>
<dbReference type="InterPro" id="IPR015421">
    <property type="entry name" value="PyrdxlP-dep_Trfase_major"/>
</dbReference>
<dbReference type="EMBL" id="CP033433">
    <property type="protein sequence ID" value="AYQ72509.1"/>
    <property type="molecule type" value="Genomic_DNA"/>
</dbReference>
<dbReference type="GO" id="GO:0008483">
    <property type="term" value="F:transaminase activity"/>
    <property type="evidence" value="ECO:0007669"/>
    <property type="project" value="UniProtKB-KW"/>
</dbReference>
<evidence type="ECO:0000256" key="7">
    <source>
        <dbReference type="ARBA" id="ARBA00023163"/>
    </source>
</evidence>
<dbReference type="SUPFAM" id="SSF46785">
    <property type="entry name" value="Winged helix' DNA-binding domain"/>
    <property type="match status" value="1"/>
</dbReference>
<dbReference type="SUPFAM" id="SSF53383">
    <property type="entry name" value="PLP-dependent transferases"/>
    <property type="match status" value="1"/>
</dbReference>
<name>A0A3G3JYC3_9BACL</name>
<dbReference type="Gene3D" id="1.10.10.10">
    <property type="entry name" value="Winged helix-like DNA-binding domain superfamily/Winged helix DNA-binding domain"/>
    <property type="match status" value="1"/>
</dbReference>
<evidence type="ECO:0000256" key="3">
    <source>
        <dbReference type="ARBA" id="ARBA00022576"/>
    </source>
</evidence>
<dbReference type="Pfam" id="PF00392">
    <property type="entry name" value="GntR"/>
    <property type="match status" value="1"/>
</dbReference>
<dbReference type="InterPro" id="IPR036390">
    <property type="entry name" value="WH_DNA-bd_sf"/>
</dbReference>
<dbReference type="SMART" id="SM00345">
    <property type="entry name" value="HTH_GNTR"/>
    <property type="match status" value="1"/>
</dbReference>
<dbReference type="PROSITE" id="PS50949">
    <property type="entry name" value="HTH_GNTR"/>
    <property type="match status" value="1"/>
</dbReference>
<evidence type="ECO:0000256" key="6">
    <source>
        <dbReference type="ARBA" id="ARBA00023125"/>
    </source>
</evidence>
<evidence type="ECO:0000256" key="5">
    <source>
        <dbReference type="ARBA" id="ARBA00023015"/>
    </source>
</evidence>
<feature type="domain" description="HTH gntR-type" evidence="8">
    <location>
        <begin position="9"/>
        <end position="77"/>
    </location>
</feature>
<dbReference type="PANTHER" id="PTHR46577:SF1">
    <property type="entry name" value="HTH-TYPE TRANSCRIPTIONAL REGULATORY PROTEIN GABR"/>
    <property type="match status" value="1"/>
</dbReference>
<keyword evidence="10" id="KW-1185">Reference proteome</keyword>
<evidence type="ECO:0000313" key="10">
    <source>
        <dbReference type="Proteomes" id="UP000269097"/>
    </source>
</evidence>
<evidence type="ECO:0000313" key="9">
    <source>
        <dbReference type="EMBL" id="AYQ72509.1"/>
    </source>
</evidence>
<comment type="cofactor">
    <cofactor evidence="1">
        <name>pyridoxal 5'-phosphate</name>
        <dbReference type="ChEBI" id="CHEBI:597326"/>
    </cofactor>
</comment>
<dbReference type="InterPro" id="IPR000524">
    <property type="entry name" value="Tscrpt_reg_HTH_GntR"/>
</dbReference>
<evidence type="ECO:0000256" key="1">
    <source>
        <dbReference type="ARBA" id="ARBA00001933"/>
    </source>
</evidence>
<dbReference type="GO" id="GO:0030170">
    <property type="term" value="F:pyridoxal phosphate binding"/>
    <property type="evidence" value="ECO:0007669"/>
    <property type="project" value="InterPro"/>
</dbReference>
<dbReference type="InterPro" id="IPR036388">
    <property type="entry name" value="WH-like_DNA-bd_sf"/>
</dbReference>
<reference evidence="9 10" key="1">
    <citation type="submission" date="2018-10" db="EMBL/GenBank/DDBJ databases">
        <title>Genome Sequence of Cohnella sp.</title>
        <authorList>
            <person name="Srinivasan S."/>
            <person name="Kim M.K."/>
        </authorList>
    </citation>
    <scope>NUCLEOTIDE SEQUENCE [LARGE SCALE GENOMIC DNA]</scope>
    <source>
        <strain evidence="9 10">18JY8-7</strain>
    </source>
</reference>
<gene>
    <name evidence="9" type="ORF">EAV92_07970</name>
</gene>
<dbReference type="RefSeq" id="WP_123040569.1">
    <property type="nucleotide sequence ID" value="NZ_CP033433.1"/>
</dbReference>
<evidence type="ECO:0000259" key="8">
    <source>
        <dbReference type="PROSITE" id="PS50949"/>
    </source>
</evidence>
<accession>A0A3G3JYC3</accession>
<dbReference type="PANTHER" id="PTHR46577">
    <property type="entry name" value="HTH-TYPE TRANSCRIPTIONAL REGULATORY PROTEIN GABR"/>
    <property type="match status" value="1"/>
</dbReference>
<keyword evidence="6" id="KW-0238">DNA-binding</keyword>
<keyword evidence="3 9" id="KW-0032">Aminotransferase</keyword>
<dbReference type="Pfam" id="PF00155">
    <property type="entry name" value="Aminotran_1_2"/>
    <property type="match status" value="1"/>
</dbReference>
<organism evidence="9 10">
    <name type="scientific">Cohnella candidum</name>
    <dbReference type="NCBI Taxonomy" id="2674991"/>
    <lineage>
        <taxon>Bacteria</taxon>
        <taxon>Bacillati</taxon>
        <taxon>Bacillota</taxon>
        <taxon>Bacilli</taxon>
        <taxon>Bacillales</taxon>
        <taxon>Paenibacillaceae</taxon>
        <taxon>Cohnella</taxon>
    </lineage>
</organism>
<evidence type="ECO:0000256" key="4">
    <source>
        <dbReference type="ARBA" id="ARBA00022898"/>
    </source>
</evidence>
<dbReference type="InterPro" id="IPR015424">
    <property type="entry name" value="PyrdxlP-dep_Trfase"/>
</dbReference>
<keyword evidence="5" id="KW-0805">Transcription regulation</keyword>
<dbReference type="GO" id="GO:0003700">
    <property type="term" value="F:DNA-binding transcription factor activity"/>
    <property type="evidence" value="ECO:0007669"/>
    <property type="project" value="InterPro"/>
</dbReference>
<keyword evidence="9" id="KW-0808">Transferase</keyword>
<keyword evidence="7" id="KW-0804">Transcription</keyword>
<dbReference type="Gene3D" id="3.40.640.10">
    <property type="entry name" value="Type I PLP-dependent aspartate aminotransferase-like (Major domain)"/>
    <property type="match status" value="1"/>
</dbReference>
<dbReference type="Proteomes" id="UP000269097">
    <property type="component" value="Chromosome"/>
</dbReference>
<dbReference type="PRINTS" id="PR00035">
    <property type="entry name" value="HTHGNTR"/>
</dbReference>
<dbReference type="InterPro" id="IPR051446">
    <property type="entry name" value="HTH_trans_reg/aminotransferase"/>
</dbReference>
<dbReference type="InterPro" id="IPR004839">
    <property type="entry name" value="Aminotransferase_I/II_large"/>
</dbReference>
<dbReference type="CDD" id="cd07377">
    <property type="entry name" value="WHTH_GntR"/>
    <property type="match status" value="1"/>
</dbReference>
<sequence>MTGDMASAGTKTEQIYALLRDRILQGQLRIGRRLPSTRDLSGELGASRSVIVEVYEQLIAEGYVEGRVGSGTFVADWKSGGFVEGPLSGDAASSMPITFERTKRNPYIDFMPSFPSLQDVPLARWTAAYRECAAIADPAVLGYGDPAGGPELRLQIARLLLQTKGFRCSPAQVIVTAGATQALSLLSKLLLAPGKTIVTEDPTANFILDIFVSSGANVEPVPVDRHGLCVTELKDAIRPAAVFVTPSHQFPFGGILPIQRRLQLLEYARRTGCYIIEDDYDSEFRYSGMPVRAMREWDAERVIYVGTFSKKLFPALRIGYMVVPEALVEPLVHIKKTADFHVPALPQLALARFMAEGQLDRHVARMKRVYARRRARLLASLRQWFGSDVETDGDAAGLHLVADFSGVRFDDALTEAIKERGVLVYPAESFAIRKGRYESKLILGFGNVTERQIEDGVRTLADVLKNR</sequence>
<keyword evidence="4" id="KW-0663">Pyridoxal phosphate</keyword>
<evidence type="ECO:0000256" key="2">
    <source>
        <dbReference type="ARBA" id="ARBA00005384"/>
    </source>
</evidence>
<protein>
    <submittedName>
        <fullName evidence="9">PLP-dependent aminotransferase family protein</fullName>
    </submittedName>
</protein>
<dbReference type="CDD" id="cd00609">
    <property type="entry name" value="AAT_like"/>
    <property type="match status" value="1"/>
</dbReference>
<dbReference type="AlphaFoldDB" id="A0A3G3JYC3"/>
<dbReference type="KEGG" id="coh:EAV92_07970"/>
<proteinExistence type="inferred from homology"/>